<name>A0A5B7EWT6_PORTR</name>
<dbReference type="Proteomes" id="UP000324222">
    <property type="component" value="Unassembled WGS sequence"/>
</dbReference>
<keyword evidence="2" id="KW-1185">Reference proteome</keyword>
<evidence type="ECO:0000313" key="2">
    <source>
        <dbReference type="Proteomes" id="UP000324222"/>
    </source>
</evidence>
<comment type="caution">
    <text evidence="1">The sequence shown here is derived from an EMBL/GenBank/DDBJ whole genome shotgun (WGS) entry which is preliminary data.</text>
</comment>
<dbReference type="AlphaFoldDB" id="A0A5B7EWT6"/>
<organism evidence="1 2">
    <name type="scientific">Portunus trituberculatus</name>
    <name type="common">Swimming crab</name>
    <name type="synonym">Neptunus trituberculatus</name>
    <dbReference type="NCBI Taxonomy" id="210409"/>
    <lineage>
        <taxon>Eukaryota</taxon>
        <taxon>Metazoa</taxon>
        <taxon>Ecdysozoa</taxon>
        <taxon>Arthropoda</taxon>
        <taxon>Crustacea</taxon>
        <taxon>Multicrustacea</taxon>
        <taxon>Malacostraca</taxon>
        <taxon>Eumalacostraca</taxon>
        <taxon>Eucarida</taxon>
        <taxon>Decapoda</taxon>
        <taxon>Pleocyemata</taxon>
        <taxon>Brachyura</taxon>
        <taxon>Eubrachyura</taxon>
        <taxon>Portunoidea</taxon>
        <taxon>Portunidae</taxon>
        <taxon>Portuninae</taxon>
        <taxon>Portunus</taxon>
    </lineage>
</organism>
<gene>
    <name evidence="1" type="ORF">E2C01_033047</name>
</gene>
<accession>A0A5B7EWT6</accession>
<evidence type="ECO:0000313" key="1">
    <source>
        <dbReference type="EMBL" id="MPC39510.1"/>
    </source>
</evidence>
<dbReference type="EMBL" id="VSRR010004385">
    <property type="protein sequence ID" value="MPC39510.1"/>
    <property type="molecule type" value="Genomic_DNA"/>
</dbReference>
<reference evidence="1 2" key="1">
    <citation type="submission" date="2019-05" db="EMBL/GenBank/DDBJ databases">
        <title>Another draft genome of Portunus trituberculatus and its Hox gene families provides insights of decapod evolution.</title>
        <authorList>
            <person name="Jeong J.-H."/>
            <person name="Song I."/>
            <person name="Kim S."/>
            <person name="Choi T."/>
            <person name="Kim D."/>
            <person name="Ryu S."/>
            <person name="Kim W."/>
        </authorList>
    </citation>
    <scope>NUCLEOTIDE SEQUENCE [LARGE SCALE GENOMIC DNA]</scope>
    <source>
        <tissue evidence="1">Muscle</tissue>
    </source>
</reference>
<protein>
    <submittedName>
        <fullName evidence="1">Uncharacterized protein</fullName>
    </submittedName>
</protein>
<proteinExistence type="predicted"/>
<sequence>MGGVQQPPLFLVWITGSSWWGHLGCLSPLLSVNHPIFEEPSPFMLGGVMEGKTAAPWCGHLIDS</sequence>